<dbReference type="EMBL" id="MU620949">
    <property type="protein sequence ID" value="KAI8576821.1"/>
    <property type="molecule type" value="Genomic_DNA"/>
</dbReference>
<dbReference type="RefSeq" id="XP_051441825.1">
    <property type="nucleotide sequence ID" value="XM_051591303.1"/>
</dbReference>
<name>A0AAD5E5Q4_UMBRA</name>
<evidence type="ECO:0000313" key="2">
    <source>
        <dbReference type="EMBL" id="KAI8576821.1"/>
    </source>
</evidence>
<evidence type="ECO:0000256" key="1">
    <source>
        <dbReference type="SAM" id="MobiDB-lite"/>
    </source>
</evidence>
<reference evidence="2" key="2">
    <citation type="journal article" date="2022" name="Proc. Natl. Acad. Sci. U.S.A.">
        <title>Diploid-dominant life cycles characterize the early evolution of Fungi.</title>
        <authorList>
            <person name="Amses K.R."/>
            <person name="Simmons D.R."/>
            <person name="Longcore J.E."/>
            <person name="Mondo S.J."/>
            <person name="Seto K."/>
            <person name="Jeronimo G.H."/>
            <person name="Bonds A.E."/>
            <person name="Quandt C.A."/>
            <person name="Davis W.J."/>
            <person name="Chang Y."/>
            <person name="Federici B.A."/>
            <person name="Kuo A."/>
            <person name="LaButti K."/>
            <person name="Pangilinan J."/>
            <person name="Andreopoulos W."/>
            <person name="Tritt A."/>
            <person name="Riley R."/>
            <person name="Hundley H."/>
            <person name="Johnson J."/>
            <person name="Lipzen A."/>
            <person name="Barry K."/>
            <person name="Lang B.F."/>
            <person name="Cuomo C.A."/>
            <person name="Buchler N.E."/>
            <person name="Grigoriev I.V."/>
            <person name="Spatafora J.W."/>
            <person name="Stajich J.E."/>
            <person name="James T.Y."/>
        </authorList>
    </citation>
    <scope>NUCLEOTIDE SEQUENCE</scope>
    <source>
        <strain evidence="2">AG</strain>
    </source>
</reference>
<feature type="compositionally biased region" description="Polar residues" evidence="1">
    <location>
        <begin position="11"/>
        <end position="66"/>
    </location>
</feature>
<sequence>MMKGLKGVLSRSKSSSTPSQVNPPAATTSSDSKQRSTGVHSPAQRQITEQPSNKPTLPAISITNTPTPDPVR</sequence>
<evidence type="ECO:0000313" key="3">
    <source>
        <dbReference type="Proteomes" id="UP001206595"/>
    </source>
</evidence>
<dbReference type="AlphaFoldDB" id="A0AAD5E5Q4"/>
<feature type="region of interest" description="Disordered" evidence="1">
    <location>
        <begin position="1"/>
        <end position="72"/>
    </location>
</feature>
<proteinExistence type="predicted"/>
<dbReference type="GeneID" id="75916646"/>
<comment type="caution">
    <text evidence="2">The sequence shown here is derived from an EMBL/GenBank/DDBJ whole genome shotgun (WGS) entry which is preliminary data.</text>
</comment>
<accession>A0AAD5E5Q4</accession>
<keyword evidence="3" id="KW-1185">Reference proteome</keyword>
<reference evidence="2" key="1">
    <citation type="submission" date="2021-06" db="EMBL/GenBank/DDBJ databases">
        <authorList>
            <consortium name="DOE Joint Genome Institute"/>
            <person name="Mondo S.J."/>
            <person name="Amses K.R."/>
            <person name="Simmons D.R."/>
            <person name="Longcore J.E."/>
            <person name="Seto K."/>
            <person name="Alves G.H."/>
            <person name="Bonds A.E."/>
            <person name="Quandt C.A."/>
            <person name="Davis W.J."/>
            <person name="Chang Y."/>
            <person name="Letcher P.M."/>
            <person name="Powell M.J."/>
            <person name="Kuo A."/>
            <person name="Labutti K."/>
            <person name="Pangilinan J."/>
            <person name="Andreopoulos W."/>
            <person name="Tritt A."/>
            <person name="Riley R."/>
            <person name="Hundley H."/>
            <person name="Johnson J."/>
            <person name="Lipzen A."/>
            <person name="Barry K."/>
            <person name="Berbee M.L."/>
            <person name="Buchler N.E."/>
            <person name="Grigoriev I.V."/>
            <person name="Spatafora J.W."/>
            <person name="Stajich J.E."/>
            <person name="James T.Y."/>
        </authorList>
    </citation>
    <scope>NUCLEOTIDE SEQUENCE</scope>
    <source>
        <strain evidence="2">AG</strain>
    </source>
</reference>
<organism evidence="2 3">
    <name type="scientific">Umbelopsis ramanniana AG</name>
    <dbReference type="NCBI Taxonomy" id="1314678"/>
    <lineage>
        <taxon>Eukaryota</taxon>
        <taxon>Fungi</taxon>
        <taxon>Fungi incertae sedis</taxon>
        <taxon>Mucoromycota</taxon>
        <taxon>Mucoromycotina</taxon>
        <taxon>Umbelopsidomycetes</taxon>
        <taxon>Umbelopsidales</taxon>
        <taxon>Umbelopsidaceae</taxon>
        <taxon>Umbelopsis</taxon>
    </lineage>
</organism>
<protein>
    <submittedName>
        <fullName evidence="2">Uncharacterized protein</fullName>
    </submittedName>
</protein>
<dbReference type="Proteomes" id="UP001206595">
    <property type="component" value="Unassembled WGS sequence"/>
</dbReference>
<gene>
    <name evidence="2" type="ORF">K450DRAFT_255152</name>
</gene>